<name>A0A9P6MLB8_9FUNG</name>
<accession>A0A9P6MLB8</accession>
<feature type="compositionally biased region" description="Low complexity" evidence="1">
    <location>
        <begin position="86"/>
        <end position="104"/>
    </location>
</feature>
<evidence type="ECO:0000313" key="3">
    <source>
        <dbReference type="Proteomes" id="UP000703661"/>
    </source>
</evidence>
<evidence type="ECO:0000256" key="1">
    <source>
        <dbReference type="SAM" id="MobiDB-lite"/>
    </source>
</evidence>
<feature type="non-terminal residue" evidence="2">
    <location>
        <position position="1"/>
    </location>
</feature>
<dbReference type="EMBL" id="JAAAID010002561">
    <property type="protein sequence ID" value="KAG0006734.1"/>
    <property type="molecule type" value="Genomic_DNA"/>
</dbReference>
<keyword evidence="3" id="KW-1185">Reference proteome</keyword>
<comment type="caution">
    <text evidence="2">The sequence shown here is derived from an EMBL/GenBank/DDBJ whole genome shotgun (WGS) entry which is preliminary data.</text>
</comment>
<sequence length="131" mass="14439">MQEMQRRFNDLVRDSNNIQQLVQQHRQNLDSFGRDFRTLGQLLPSGESHTAVESTTPLELQLPDFEASEGVGILVPSTLITPSLGPTTASLRRTSSSLRSPTASKNVRRRYNPMAAASPASRRDDSAEATT</sequence>
<organism evidence="2 3">
    <name type="scientific">Entomortierella chlamydospora</name>
    <dbReference type="NCBI Taxonomy" id="101097"/>
    <lineage>
        <taxon>Eukaryota</taxon>
        <taxon>Fungi</taxon>
        <taxon>Fungi incertae sedis</taxon>
        <taxon>Mucoromycota</taxon>
        <taxon>Mortierellomycotina</taxon>
        <taxon>Mortierellomycetes</taxon>
        <taxon>Mortierellales</taxon>
        <taxon>Mortierellaceae</taxon>
        <taxon>Entomortierella</taxon>
    </lineage>
</organism>
<feature type="non-terminal residue" evidence="2">
    <location>
        <position position="131"/>
    </location>
</feature>
<feature type="region of interest" description="Disordered" evidence="1">
    <location>
        <begin position="82"/>
        <end position="131"/>
    </location>
</feature>
<protein>
    <submittedName>
        <fullName evidence="2">Uncharacterized protein</fullName>
    </submittedName>
</protein>
<dbReference type="AlphaFoldDB" id="A0A9P6MLB8"/>
<feature type="compositionally biased region" description="Basic and acidic residues" evidence="1">
    <location>
        <begin position="121"/>
        <end position="131"/>
    </location>
</feature>
<reference evidence="2" key="1">
    <citation type="journal article" date="2020" name="Fungal Divers.">
        <title>Resolving the Mortierellaceae phylogeny through synthesis of multi-gene phylogenetics and phylogenomics.</title>
        <authorList>
            <person name="Vandepol N."/>
            <person name="Liber J."/>
            <person name="Desiro A."/>
            <person name="Na H."/>
            <person name="Kennedy M."/>
            <person name="Barry K."/>
            <person name="Grigoriev I.V."/>
            <person name="Miller A.N."/>
            <person name="O'Donnell K."/>
            <person name="Stajich J.E."/>
            <person name="Bonito G."/>
        </authorList>
    </citation>
    <scope>NUCLEOTIDE SEQUENCE</scope>
    <source>
        <strain evidence="2">NRRL 2769</strain>
    </source>
</reference>
<evidence type="ECO:0000313" key="2">
    <source>
        <dbReference type="EMBL" id="KAG0006734.1"/>
    </source>
</evidence>
<gene>
    <name evidence="2" type="ORF">BGZ80_005161</name>
</gene>
<dbReference type="Proteomes" id="UP000703661">
    <property type="component" value="Unassembled WGS sequence"/>
</dbReference>
<proteinExistence type="predicted"/>